<evidence type="ECO:0000313" key="2">
    <source>
        <dbReference type="EMBL" id="KAG7392358.1"/>
    </source>
</evidence>
<sequence length="335" mass="37634">MSPAGSCCFDRVCSYGKKVANAWLKLQVGHRGGKYSIERLLALEEYTRTVSTFRVVLVCLGTPVLMMTLVISQELVPLKEPSAGWKANYGFWVRLAFLGGVIAHTAAVQAHFLVDRVKLTRCQRMSIASLVGITFSLSAMSFASKVVFPIPFIAISGVPLFYALLLLSFRIVAGWRFFQAMMADIGQTTRYINYSASQVLMAATYPCYQMLFTVTMGTRYELPVILLLPLIKLFMKYLLSITTAHMEDLMPEAVIFTADFFNALYLATCMQRTSSPITIVFLVALDFSHTIVGLFSLHRRTNNILARLHETIGDSNEEGDKFERKYKRDQAFSID</sequence>
<protein>
    <submittedName>
        <fullName evidence="2">Uncharacterized protein</fullName>
    </submittedName>
</protein>
<accession>A0A8T1WIK5</accession>
<feature type="transmembrane region" description="Helical" evidence="1">
    <location>
        <begin position="53"/>
        <end position="71"/>
    </location>
</feature>
<dbReference type="OrthoDB" id="124245at2759"/>
<reference evidence="2" key="1">
    <citation type="submission" date="2021-02" db="EMBL/GenBank/DDBJ databases">
        <authorList>
            <person name="Palmer J.M."/>
        </authorList>
    </citation>
    <scope>NUCLEOTIDE SEQUENCE</scope>
    <source>
        <strain evidence="2">SCRP734</strain>
    </source>
</reference>
<organism evidence="2 3">
    <name type="scientific">Phytophthora pseudosyringae</name>
    <dbReference type="NCBI Taxonomy" id="221518"/>
    <lineage>
        <taxon>Eukaryota</taxon>
        <taxon>Sar</taxon>
        <taxon>Stramenopiles</taxon>
        <taxon>Oomycota</taxon>
        <taxon>Peronosporomycetes</taxon>
        <taxon>Peronosporales</taxon>
        <taxon>Peronosporaceae</taxon>
        <taxon>Phytophthora</taxon>
    </lineage>
</organism>
<comment type="caution">
    <text evidence="2">The sequence shown here is derived from an EMBL/GenBank/DDBJ whole genome shotgun (WGS) entry which is preliminary data.</text>
</comment>
<keyword evidence="1" id="KW-1133">Transmembrane helix</keyword>
<evidence type="ECO:0000256" key="1">
    <source>
        <dbReference type="SAM" id="Phobius"/>
    </source>
</evidence>
<dbReference type="Proteomes" id="UP000694044">
    <property type="component" value="Unassembled WGS sequence"/>
</dbReference>
<feature type="transmembrane region" description="Helical" evidence="1">
    <location>
        <begin position="91"/>
        <end position="114"/>
    </location>
</feature>
<feature type="transmembrane region" description="Helical" evidence="1">
    <location>
        <begin position="126"/>
        <end position="144"/>
    </location>
</feature>
<name>A0A8T1WIK5_9STRA</name>
<keyword evidence="1" id="KW-0472">Membrane</keyword>
<dbReference type="EMBL" id="JAGDFM010000011">
    <property type="protein sequence ID" value="KAG7392358.1"/>
    <property type="molecule type" value="Genomic_DNA"/>
</dbReference>
<feature type="transmembrane region" description="Helical" evidence="1">
    <location>
        <begin position="220"/>
        <end position="239"/>
    </location>
</feature>
<keyword evidence="3" id="KW-1185">Reference proteome</keyword>
<gene>
    <name evidence="2" type="ORF">PHYPSEUDO_000766</name>
</gene>
<dbReference type="AlphaFoldDB" id="A0A8T1WIK5"/>
<feature type="transmembrane region" description="Helical" evidence="1">
    <location>
        <begin position="150"/>
        <end position="172"/>
    </location>
</feature>
<feature type="transmembrane region" description="Helical" evidence="1">
    <location>
        <begin position="277"/>
        <end position="297"/>
    </location>
</feature>
<keyword evidence="1" id="KW-0812">Transmembrane</keyword>
<evidence type="ECO:0000313" key="3">
    <source>
        <dbReference type="Proteomes" id="UP000694044"/>
    </source>
</evidence>
<proteinExistence type="predicted"/>